<gene>
    <name evidence="2" type="ORF">OH76DRAFT_1415598</name>
</gene>
<evidence type="ECO:0000313" key="2">
    <source>
        <dbReference type="EMBL" id="RDX54126.1"/>
    </source>
</evidence>
<dbReference type="OrthoDB" id="2985022at2759"/>
<accession>A0A371DNL6</accession>
<dbReference type="Proteomes" id="UP000256964">
    <property type="component" value="Unassembled WGS sequence"/>
</dbReference>
<dbReference type="EMBL" id="KZ857385">
    <property type="protein sequence ID" value="RDX54126.1"/>
    <property type="molecule type" value="Genomic_DNA"/>
</dbReference>
<evidence type="ECO:0000256" key="1">
    <source>
        <dbReference type="SAM" id="SignalP"/>
    </source>
</evidence>
<organism evidence="2 3">
    <name type="scientific">Lentinus brumalis</name>
    <dbReference type="NCBI Taxonomy" id="2498619"/>
    <lineage>
        <taxon>Eukaryota</taxon>
        <taxon>Fungi</taxon>
        <taxon>Dikarya</taxon>
        <taxon>Basidiomycota</taxon>
        <taxon>Agaricomycotina</taxon>
        <taxon>Agaricomycetes</taxon>
        <taxon>Polyporales</taxon>
        <taxon>Polyporaceae</taxon>
        <taxon>Lentinus</taxon>
    </lineage>
</organism>
<proteinExistence type="predicted"/>
<sequence length="150" mass="15916">MQFTTKFTALALALAAATVSQATPSSVPADTSGGIISKDEFMHWLDTTDANITYVGVTDRSALSAADTMVRECSPGVNGPCSGGCSVYNLRGEGGCRRTVLREVECLSATMDILFCQDRGCSTDCTRLSECRPILGPNTCYAYGTKSIDF</sequence>
<keyword evidence="3" id="KW-1185">Reference proteome</keyword>
<protein>
    <submittedName>
        <fullName evidence="2">Uncharacterized protein</fullName>
    </submittedName>
</protein>
<keyword evidence="1" id="KW-0732">Signal</keyword>
<dbReference type="AlphaFoldDB" id="A0A371DNL6"/>
<reference evidence="2 3" key="1">
    <citation type="journal article" date="2018" name="Biotechnol. Biofuels">
        <title>Integrative visual omics of the white-rot fungus Polyporus brumalis exposes the biotechnological potential of its oxidative enzymes for delignifying raw plant biomass.</title>
        <authorList>
            <person name="Miyauchi S."/>
            <person name="Rancon A."/>
            <person name="Drula E."/>
            <person name="Hage H."/>
            <person name="Chaduli D."/>
            <person name="Favel A."/>
            <person name="Grisel S."/>
            <person name="Henrissat B."/>
            <person name="Herpoel-Gimbert I."/>
            <person name="Ruiz-Duenas F.J."/>
            <person name="Chevret D."/>
            <person name="Hainaut M."/>
            <person name="Lin J."/>
            <person name="Wang M."/>
            <person name="Pangilinan J."/>
            <person name="Lipzen A."/>
            <person name="Lesage-Meessen L."/>
            <person name="Navarro D."/>
            <person name="Riley R."/>
            <person name="Grigoriev I.V."/>
            <person name="Zhou S."/>
            <person name="Raouche S."/>
            <person name="Rosso M.N."/>
        </authorList>
    </citation>
    <scope>NUCLEOTIDE SEQUENCE [LARGE SCALE GENOMIC DNA]</scope>
    <source>
        <strain evidence="2 3">BRFM 1820</strain>
    </source>
</reference>
<feature type="signal peptide" evidence="1">
    <location>
        <begin position="1"/>
        <end position="22"/>
    </location>
</feature>
<name>A0A371DNL6_9APHY</name>
<feature type="chain" id="PRO_5016884613" evidence="1">
    <location>
        <begin position="23"/>
        <end position="150"/>
    </location>
</feature>
<evidence type="ECO:0000313" key="3">
    <source>
        <dbReference type="Proteomes" id="UP000256964"/>
    </source>
</evidence>